<name>A0ABD0P2H3_CIRMR</name>
<dbReference type="Pfam" id="PF00092">
    <property type="entry name" value="VWA"/>
    <property type="match status" value="1"/>
</dbReference>
<proteinExistence type="predicted"/>
<protein>
    <recommendedName>
        <fullName evidence="1">VWFA domain-containing protein</fullName>
    </recommendedName>
</protein>
<evidence type="ECO:0000259" key="1">
    <source>
        <dbReference type="PROSITE" id="PS50234"/>
    </source>
</evidence>
<dbReference type="EMBL" id="JAMKFB020000019">
    <property type="protein sequence ID" value="KAL0167371.1"/>
    <property type="molecule type" value="Genomic_DNA"/>
</dbReference>
<gene>
    <name evidence="2" type="ORF">M9458_039215</name>
</gene>
<dbReference type="Proteomes" id="UP001529510">
    <property type="component" value="Unassembled WGS sequence"/>
</dbReference>
<dbReference type="PANTHER" id="PTHR24020:SF15">
    <property type="entry name" value="COLLAGEN ALPHA-1(XIV) CHAIN"/>
    <property type="match status" value="1"/>
</dbReference>
<dbReference type="PANTHER" id="PTHR24020">
    <property type="entry name" value="COLLAGEN ALPHA"/>
    <property type="match status" value="1"/>
</dbReference>
<dbReference type="AlphaFoldDB" id="A0ABD0P2H3"/>
<accession>A0ABD0P2H3</accession>
<feature type="non-terminal residue" evidence="2">
    <location>
        <position position="1"/>
    </location>
</feature>
<dbReference type="PROSITE" id="PS50234">
    <property type="entry name" value="VWFA"/>
    <property type="match status" value="1"/>
</dbReference>
<keyword evidence="3" id="KW-1185">Reference proteome</keyword>
<comment type="caution">
    <text evidence="2">The sequence shown here is derived from an EMBL/GenBank/DDBJ whole genome shotgun (WGS) entry which is preliminary data.</text>
</comment>
<dbReference type="InterPro" id="IPR050525">
    <property type="entry name" value="ECM_Assembly_Org"/>
</dbReference>
<evidence type="ECO:0000313" key="3">
    <source>
        <dbReference type="Proteomes" id="UP001529510"/>
    </source>
</evidence>
<reference evidence="2 3" key="1">
    <citation type="submission" date="2024-05" db="EMBL/GenBank/DDBJ databases">
        <title>Genome sequencing and assembly of Indian major carp, Cirrhinus mrigala (Hamilton, 1822).</title>
        <authorList>
            <person name="Mohindra V."/>
            <person name="Chowdhury L.M."/>
            <person name="Lal K."/>
            <person name="Jena J.K."/>
        </authorList>
    </citation>
    <scope>NUCLEOTIDE SEQUENCE [LARGE SCALE GENOMIC DNA]</scope>
    <source>
        <strain evidence="2">CM1030</strain>
        <tissue evidence="2">Blood</tissue>
    </source>
</reference>
<feature type="domain" description="VWFA" evidence="1">
    <location>
        <begin position="10"/>
        <end position="49"/>
    </location>
</feature>
<dbReference type="SUPFAM" id="SSF53300">
    <property type="entry name" value="vWA-like"/>
    <property type="match status" value="1"/>
</dbReference>
<dbReference type="InterPro" id="IPR036465">
    <property type="entry name" value="vWFA_dom_sf"/>
</dbReference>
<organism evidence="2 3">
    <name type="scientific">Cirrhinus mrigala</name>
    <name type="common">Mrigala</name>
    <dbReference type="NCBI Taxonomy" id="683832"/>
    <lineage>
        <taxon>Eukaryota</taxon>
        <taxon>Metazoa</taxon>
        <taxon>Chordata</taxon>
        <taxon>Craniata</taxon>
        <taxon>Vertebrata</taxon>
        <taxon>Euteleostomi</taxon>
        <taxon>Actinopterygii</taxon>
        <taxon>Neopterygii</taxon>
        <taxon>Teleostei</taxon>
        <taxon>Ostariophysi</taxon>
        <taxon>Cypriniformes</taxon>
        <taxon>Cyprinidae</taxon>
        <taxon>Labeoninae</taxon>
        <taxon>Labeonini</taxon>
        <taxon>Cirrhinus</taxon>
    </lineage>
</organism>
<dbReference type="InterPro" id="IPR002035">
    <property type="entry name" value="VWF_A"/>
</dbReference>
<evidence type="ECO:0000313" key="2">
    <source>
        <dbReference type="EMBL" id="KAL0167371.1"/>
    </source>
</evidence>
<sequence length="49" mass="5444">DVFTCETPADMVILVDGSWSVGRLNFKTVKNFLESFVGSFMVGSNQTRI</sequence>
<feature type="non-terminal residue" evidence="2">
    <location>
        <position position="49"/>
    </location>
</feature>
<dbReference type="Gene3D" id="3.40.50.410">
    <property type="entry name" value="von Willebrand factor, type A domain"/>
    <property type="match status" value="1"/>
</dbReference>